<dbReference type="CDD" id="cd06558">
    <property type="entry name" value="crotonase-like"/>
    <property type="match status" value="1"/>
</dbReference>
<dbReference type="Gene3D" id="3.90.226.10">
    <property type="entry name" value="2-enoyl-CoA Hydratase, Chain A, domain 1"/>
    <property type="match status" value="1"/>
</dbReference>
<gene>
    <name evidence="1" type="ORF">ACFOOQ_23070</name>
</gene>
<organism evidence="1 2">
    <name type="scientific">Ferrovibrio xuzhouensis</name>
    <dbReference type="NCBI Taxonomy" id="1576914"/>
    <lineage>
        <taxon>Bacteria</taxon>
        <taxon>Pseudomonadati</taxon>
        <taxon>Pseudomonadota</taxon>
        <taxon>Alphaproteobacteria</taxon>
        <taxon>Rhodospirillales</taxon>
        <taxon>Rhodospirillaceae</taxon>
        <taxon>Ferrovibrio</taxon>
    </lineage>
</organism>
<name>A0ABV7VP07_9PROT</name>
<dbReference type="PANTHER" id="PTHR11941">
    <property type="entry name" value="ENOYL-COA HYDRATASE-RELATED"/>
    <property type="match status" value="1"/>
</dbReference>
<dbReference type="PANTHER" id="PTHR11941:SF54">
    <property type="entry name" value="ENOYL-COA HYDRATASE, MITOCHONDRIAL"/>
    <property type="match status" value="1"/>
</dbReference>
<keyword evidence="2" id="KW-1185">Reference proteome</keyword>
<dbReference type="Pfam" id="PF00378">
    <property type="entry name" value="ECH_1"/>
    <property type="match status" value="1"/>
</dbReference>
<accession>A0ABV7VP07</accession>
<proteinExistence type="predicted"/>
<protein>
    <submittedName>
        <fullName evidence="1">Enoyl-CoA hydratase/isomerase family protein</fullName>
    </submittedName>
</protein>
<dbReference type="SUPFAM" id="SSF52096">
    <property type="entry name" value="ClpP/crotonase"/>
    <property type="match status" value="1"/>
</dbReference>
<sequence>MSDAAVKAAKPADVDDLGTEPLYTVNDGCATIRLNRPKHLNRIQADDLEILLGYLDRAEADQSVRVAVLTGTGRVFSAGYNLGDIAAGRRGKGAPGVEDQSPFEQLTNRLENLSRPTICRLNGPVYGGATDLALCCDFRIGTDGCEMFMPASRLGLHYYPSGMVRYVTRLGVNAAKKLFLTAQTIKSDEMLRIGYLTDVVAPDQLDTRVSELSKILVAQAPVATQNMKKSVNEIARDATELAAVAERFRLSLTSEDIKEGVSAFFDKRKPTFTGR</sequence>
<dbReference type="InterPro" id="IPR001753">
    <property type="entry name" value="Enoyl-CoA_hydra/iso"/>
</dbReference>
<evidence type="ECO:0000313" key="1">
    <source>
        <dbReference type="EMBL" id="MFC3678447.1"/>
    </source>
</evidence>
<dbReference type="InterPro" id="IPR029045">
    <property type="entry name" value="ClpP/crotonase-like_dom_sf"/>
</dbReference>
<dbReference type="RefSeq" id="WP_379730083.1">
    <property type="nucleotide sequence ID" value="NZ_JBHRYJ010000009.1"/>
</dbReference>
<dbReference type="EMBL" id="JBHRYJ010000009">
    <property type="protein sequence ID" value="MFC3678447.1"/>
    <property type="molecule type" value="Genomic_DNA"/>
</dbReference>
<comment type="caution">
    <text evidence="1">The sequence shown here is derived from an EMBL/GenBank/DDBJ whole genome shotgun (WGS) entry which is preliminary data.</text>
</comment>
<evidence type="ECO:0000313" key="2">
    <source>
        <dbReference type="Proteomes" id="UP001595711"/>
    </source>
</evidence>
<reference evidence="2" key="1">
    <citation type="journal article" date="2019" name="Int. J. Syst. Evol. Microbiol.">
        <title>The Global Catalogue of Microorganisms (GCM) 10K type strain sequencing project: providing services to taxonomists for standard genome sequencing and annotation.</title>
        <authorList>
            <consortium name="The Broad Institute Genomics Platform"/>
            <consortium name="The Broad Institute Genome Sequencing Center for Infectious Disease"/>
            <person name="Wu L."/>
            <person name="Ma J."/>
        </authorList>
    </citation>
    <scope>NUCLEOTIDE SEQUENCE [LARGE SCALE GENOMIC DNA]</scope>
    <source>
        <strain evidence="2">KCTC 42182</strain>
    </source>
</reference>
<dbReference type="Proteomes" id="UP001595711">
    <property type="component" value="Unassembled WGS sequence"/>
</dbReference>